<dbReference type="Gene3D" id="3.20.20.370">
    <property type="entry name" value="Glycoside hydrolase/deacetylase"/>
    <property type="match status" value="1"/>
</dbReference>
<evidence type="ECO:0000313" key="4">
    <source>
        <dbReference type="Proteomes" id="UP001623592"/>
    </source>
</evidence>
<dbReference type="PROSITE" id="PS51677">
    <property type="entry name" value="NODB"/>
    <property type="match status" value="1"/>
</dbReference>
<dbReference type="PANTHER" id="PTHR10587:SF125">
    <property type="entry name" value="POLYSACCHARIDE DEACETYLASE YHEN-RELATED"/>
    <property type="match status" value="1"/>
</dbReference>
<dbReference type="InterPro" id="IPR050248">
    <property type="entry name" value="Polysacc_deacetylase_ArnD"/>
</dbReference>
<accession>A0ABW8TCX1</accession>
<keyword evidence="1" id="KW-0812">Transmembrane</keyword>
<name>A0ABW8TCX1_9CLOT</name>
<dbReference type="EC" id="3.-.-.-" evidence="3"/>
<protein>
    <submittedName>
        <fullName evidence="3">Polysaccharide deacetylase family protein</fullName>
        <ecNumber evidence="3">3.-.-.-</ecNumber>
    </submittedName>
</protein>
<sequence length="320" mass="35980">MLNNSIKKHNGIKKIIPLFICILALISLFIFTQLLSLNNKSKITSTQKIKTSTSKIATSPRKNPLKVDSSKINLSVAAYNKTTSNASQSLSDARKQNIPSYGVKVEDAFKEDGKKTAYLTFDDGPSTTVTPKILNTLKIYNAHATFFLLGQVIEQNPNSKNLVKRIFEEGNSIGNHTYSHNLKLLYPNNVLNISQFMSEVDKTSNILKGILGQAFSTRVIRMPGGYMSRVYYKDPNLQSFKNVLAQRNMVSIDWNAYDFDAEGKRKNADELLEHVKSTVANKSKVVILMHDTYGKEETAKALPMIIEYLKSTGYEFKTLY</sequence>
<dbReference type="InterPro" id="IPR011330">
    <property type="entry name" value="Glyco_hydro/deAcase_b/a-brl"/>
</dbReference>
<dbReference type="EMBL" id="JBJIAA010000004">
    <property type="protein sequence ID" value="MFL0250061.1"/>
    <property type="molecule type" value="Genomic_DNA"/>
</dbReference>
<dbReference type="RefSeq" id="WP_406786726.1">
    <property type="nucleotide sequence ID" value="NZ_JBJIAA010000004.1"/>
</dbReference>
<dbReference type="PANTHER" id="PTHR10587">
    <property type="entry name" value="GLYCOSYL TRANSFERASE-RELATED"/>
    <property type="match status" value="1"/>
</dbReference>
<dbReference type="SUPFAM" id="SSF88713">
    <property type="entry name" value="Glycoside hydrolase/deacetylase"/>
    <property type="match status" value="1"/>
</dbReference>
<gene>
    <name evidence="3" type="ORF">ACJDT4_06465</name>
</gene>
<dbReference type="GO" id="GO:0016787">
    <property type="term" value="F:hydrolase activity"/>
    <property type="evidence" value="ECO:0007669"/>
    <property type="project" value="UniProtKB-KW"/>
</dbReference>
<feature type="transmembrane region" description="Helical" evidence="1">
    <location>
        <begin position="15"/>
        <end position="35"/>
    </location>
</feature>
<keyword evidence="4" id="KW-1185">Reference proteome</keyword>
<comment type="caution">
    <text evidence="3">The sequence shown here is derived from an EMBL/GenBank/DDBJ whole genome shotgun (WGS) entry which is preliminary data.</text>
</comment>
<organism evidence="3 4">
    <name type="scientific">Clostridium neuense</name>
    <dbReference type="NCBI Taxonomy" id="1728934"/>
    <lineage>
        <taxon>Bacteria</taxon>
        <taxon>Bacillati</taxon>
        <taxon>Bacillota</taxon>
        <taxon>Clostridia</taxon>
        <taxon>Eubacteriales</taxon>
        <taxon>Clostridiaceae</taxon>
        <taxon>Clostridium</taxon>
    </lineage>
</organism>
<reference evidence="3 4" key="1">
    <citation type="submission" date="2024-11" db="EMBL/GenBank/DDBJ databases">
        <authorList>
            <person name="Heng Y.C."/>
            <person name="Lim A.C.H."/>
            <person name="Lee J.K.Y."/>
            <person name="Kittelmann S."/>
        </authorList>
    </citation>
    <scope>NUCLEOTIDE SEQUENCE [LARGE SCALE GENOMIC DNA]</scope>
    <source>
        <strain evidence="3 4">WILCCON 0114</strain>
    </source>
</reference>
<dbReference type="CDD" id="cd10944">
    <property type="entry name" value="CE4_SmPgdA_like"/>
    <property type="match status" value="1"/>
</dbReference>
<evidence type="ECO:0000256" key="1">
    <source>
        <dbReference type="SAM" id="Phobius"/>
    </source>
</evidence>
<dbReference type="InterPro" id="IPR002509">
    <property type="entry name" value="NODB_dom"/>
</dbReference>
<evidence type="ECO:0000259" key="2">
    <source>
        <dbReference type="PROSITE" id="PS51677"/>
    </source>
</evidence>
<keyword evidence="3" id="KW-0378">Hydrolase</keyword>
<feature type="domain" description="NodB homology" evidence="2">
    <location>
        <begin position="115"/>
        <end position="317"/>
    </location>
</feature>
<proteinExistence type="predicted"/>
<keyword evidence="1" id="KW-1133">Transmembrane helix</keyword>
<keyword evidence="1" id="KW-0472">Membrane</keyword>
<dbReference type="Pfam" id="PF01522">
    <property type="entry name" value="Polysacc_deac_1"/>
    <property type="match status" value="1"/>
</dbReference>
<dbReference type="Proteomes" id="UP001623592">
    <property type="component" value="Unassembled WGS sequence"/>
</dbReference>
<evidence type="ECO:0000313" key="3">
    <source>
        <dbReference type="EMBL" id="MFL0250061.1"/>
    </source>
</evidence>